<gene>
    <name evidence="1" type="ORF">HDF14_003905</name>
</gene>
<name>A0A9X0QH11_9BACT</name>
<evidence type="ECO:0000313" key="1">
    <source>
        <dbReference type="EMBL" id="MBB5330272.1"/>
    </source>
</evidence>
<protein>
    <submittedName>
        <fullName evidence="1">Uncharacterized protein</fullName>
    </submittedName>
</protein>
<dbReference type="EMBL" id="JACHEB010000009">
    <property type="protein sequence ID" value="MBB5330272.1"/>
    <property type="molecule type" value="Genomic_DNA"/>
</dbReference>
<dbReference type="Proteomes" id="UP000535182">
    <property type="component" value="Unassembled WGS sequence"/>
</dbReference>
<proteinExistence type="predicted"/>
<organism evidence="1 2">
    <name type="scientific">Tunturiibacter gelidiferens</name>
    <dbReference type="NCBI Taxonomy" id="3069689"/>
    <lineage>
        <taxon>Bacteria</taxon>
        <taxon>Pseudomonadati</taxon>
        <taxon>Acidobacteriota</taxon>
        <taxon>Terriglobia</taxon>
        <taxon>Terriglobales</taxon>
        <taxon>Acidobacteriaceae</taxon>
        <taxon>Tunturiibacter</taxon>
    </lineage>
</organism>
<dbReference type="AlphaFoldDB" id="A0A9X0QH11"/>
<reference evidence="1 2" key="1">
    <citation type="submission" date="2020-08" db="EMBL/GenBank/DDBJ databases">
        <title>Genomic Encyclopedia of Type Strains, Phase IV (KMG-V): Genome sequencing to study the core and pangenomes of soil and plant-associated prokaryotes.</title>
        <authorList>
            <person name="Whitman W."/>
        </authorList>
    </citation>
    <scope>NUCLEOTIDE SEQUENCE [LARGE SCALE GENOMIC DNA]</scope>
    <source>
        <strain evidence="1 2">X5P2</strain>
    </source>
</reference>
<evidence type="ECO:0000313" key="2">
    <source>
        <dbReference type="Proteomes" id="UP000535182"/>
    </source>
</evidence>
<keyword evidence="2" id="KW-1185">Reference proteome</keyword>
<sequence length="54" mass="6393">MVLAKTDTNLTIPIIFEFPRPWGPFVRLDCYAFRVWYGPIAMSRRLQQLHAARK</sequence>
<comment type="caution">
    <text evidence="1">The sequence shown here is derived from an EMBL/GenBank/DDBJ whole genome shotgun (WGS) entry which is preliminary data.</text>
</comment>
<accession>A0A9X0QH11</accession>